<dbReference type="Pfam" id="PF00933">
    <property type="entry name" value="Glyco_hydro_3"/>
    <property type="match status" value="1"/>
</dbReference>
<dbReference type="GO" id="GO:0004553">
    <property type="term" value="F:hydrolase activity, hydrolyzing O-glycosyl compounds"/>
    <property type="evidence" value="ECO:0007669"/>
    <property type="project" value="InterPro"/>
</dbReference>
<evidence type="ECO:0000256" key="1">
    <source>
        <dbReference type="ARBA" id="ARBA00005336"/>
    </source>
</evidence>
<dbReference type="InterPro" id="IPR013783">
    <property type="entry name" value="Ig-like_fold"/>
</dbReference>
<dbReference type="RefSeq" id="WP_109216630.1">
    <property type="nucleotide sequence ID" value="NZ_JBGKQB010000004.1"/>
</dbReference>
<dbReference type="InterPro" id="IPR036881">
    <property type="entry name" value="Glyco_hydro_3_C_sf"/>
</dbReference>
<evidence type="ECO:0000313" key="5">
    <source>
        <dbReference type="Proteomes" id="UP000245288"/>
    </source>
</evidence>
<organism evidence="4 5">
    <name type="scientific">Eubacterium ramulus</name>
    <dbReference type="NCBI Taxonomy" id="39490"/>
    <lineage>
        <taxon>Bacteria</taxon>
        <taxon>Bacillati</taxon>
        <taxon>Bacillota</taxon>
        <taxon>Clostridia</taxon>
        <taxon>Eubacteriales</taxon>
        <taxon>Eubacteriaceae</taxon>
        <taxon>Eubacterium</taxon>
    </lineage>
</organism>
<dbReference type="GO" id="GO:0005975">
    <property type="term" value="P:carbohydrate metabolic process"/>
    <property type="evidence" value="ECO:0007669"/>
    <property type="project" value="InterPro"/>
</dbReference>
<protein>
    <submittedName>
        <fullName evidence="4">Beta-glucosidase</fullName>
    </submittedName>
</protein>
<reference evidence="4 5" key="1">
    <citation type="submission" date="2014-09" db="EMBL/GenBank/DDBJ databases">
        <title>Butyrate-producing bacteria isolated from human gut.</title>
        <authorList>
            <person name="Zhang Q."/>
            <person name="Zhao L."/>
        </authorList>
    </citation>
    <scope>NUCLEOTIDE SEQUENCE [LARGE SCALE GENOMIC DNA]</scope>
    <source>
        <strain evidence="4 5">21</strain>
    </source>
</reference>
<evidence type="ECO:0000313" key="4">
    <source>
        <dbReference type="EMBL" id="PWE85648.1"/>
    </source>
</evidence>
<dbReference type="SMART" id="SM01217">
    <property type="entry name" value="Fn3_like"/>
    <property type="match status" value="1"/>
</dbReference>
<dbReference type="Gene3D" id="3.40.50.1700">
    <property type="entry name" value="Glycoside hydrolase family 3 C-terminal domain"/>
    <property type="match status" value="1"/>
</dbReference>
<keyword evidence="2" id="KW-0378">Hydrolase</keyword>
<dbReference type="InterPro" id="IPR036962">
    <property type="entry name" value="Glyco_hydro_3_N_sf"/>
</dbReference>
<dbReference type="SUPFAM" id="SSF52279">
    <property type="entry name" value="Beta-D-glucan exohydrolase, C-terminal domain"/>
    <property type="match status" value="1"/>
</dbReference>
<dbReference type="AlphaFoldDB" id="A0A2V1JTA2"/>
<dbReference type="SUPFAM" id="SSF51445">
    <property type="entry name" value="(Trans)glycosidases"/>
    <property type="match status" value="1"/>
</dbReference>
<dbReference type="InterPro" id="IPR002772">
    <property type="entry name" value="Glyco_hydro_3_C"/>
</dbReference>
<dbReference type="Proteomes" id="UP000245288">
    <property type="component" value="Unassembled WGS sequence"/>
</dbReference>
<dbReference type="PANTHER" id="PTHR42715">
    <property type="entry name" value="BETA-GLUCOSIDASE"/>
    <property type="match status" value="1"/>
</dbReference>
<proteinExistence type="inferred from homology"/>
<dbReference type="EMBL" id="JRFU01000167">
    <property type="protein sequence ID" value="PWE85648.1"/>
    <property type="molecule type" value="Genomic_DNA"/>
</dbReference>
<dbReference type="Pfam" id="PF01915">
    <property type="entry name" value="Glyco_hydro_3_C"/>
    <property type="match status" value="1"/>
</dbReference>
<gene>
    <name evidence="4" type="ORF">LG34_14695</name>
</gene>
<keyword evidence="5" id="KW-1185">Reference proteome</keyword>
<comment type="caution">
    <text evidence="4">The sequence shown here is derived from an EMBL/GenBank/DDBJ whole genome shotgun (WGS) entry which is preliminary data.</text>
</comment>
<feature type="domain" description="Fibronectin type III-like" evidence="3">
    <location>
        <begin position="347"/>
        <end position="418"/>
    </location>
</feature>
<dbReference type="Gene3D" id="3.20.20.300">
    <property type="entry name" value="Glycoside hydrolase, family 3, N-terminal domain"/>
    <property type="match status" value="1"/>
</dbReference>
<dbReference type="InterPro" id="IPR001764">
    <property type="entry name" value="Glyco_hydro_3_N"/>
</dbReference>
<comment type="similarity">
    <text evidence="1">Belongs to the glycosyl hydrolase 3 family.</text>
</comment>
<dbReference type="PRINTS" id="PR00133">
    <property type="entry name" value="GLHYDRLASE3"/>
</dbReference>
<dbReference type="Pfam" id="PF14310">
    <property type="entry name" value="Fn3-like"/>
    <property type="match status" value="1"/>
</dbReference>
<accession>A0A2V1JTA2</accession>
<dbReference type="InterPro" id="IPR026891">
    <property type="entry name" value="Fn3-like"/>
</dbReference>
<sequence length="854" mass="94275">MKLRKRGYVGTTSTEMSQREKDNAILAREAAAEGFVLLKNEAQTLPLKPGTKIGLYGAGAVRTIKGGTGSGDVNNRYNVNIYDGLKNAGFEITSGDWLDGYDSGYMQARESWKAEIFRKLKEECNGNFFEAYSTTPFSMPAGEPVDAEAAKADGAEVGIYVLARIAGENADRRDEPGDYYITEEERAQIAALCEAYEKVILVVNTGGLIDLAFTDEFSNITAILQFVQAGQEGGNALADVISGKVTPSGKMTDTWALDYMDYPNAAYFSHKSGDVYREEYREGIYVGYRYFDTFDVPVRYSFGYGLSYTDFDIKVTDVSKKISSKGRPSFSVSVDVTNIGATYSGKEVVQVYVSCPQGKLHKEFRRLTAFEKTKLLAPGETQSLELITDLYHLASYSEEQAAWMLEEGIYGIWIGNSLSEAVLCGRFRLNEDKILVQCEHICPLKEKLEEVQPDKEKLEEKQNAWIQEANKEQLPYFRIWAENLPTATIIYQELQDHYPGRAGEIVDQLSTDELIALATGDPAKDQGASALGSAGQTVPGAAAETVNVAEKDPYNVASIVLADGPAGLRLRSEYQVREDGSIDGGDFLDGFENGYFAEPKEPTGTVYHQYCTAIPVGTLLAQSWNLDLMKKLGQMIAGEMNEFEVTLWLAPGMSLHRNPLCGRNFEYYSEDPLLAGMMASAMTLGVQSVPGCGTTIKHYACNNQEDNRMGSDSILSERTLREIYLKGFEIAICNAQPMAMMTSYNLINGVHAANSYDICTKAARDEWGFEGAIMTDWTTTTDSTAGECTAAGCMKAGNDMVMPGDIRDHASIRQALEDGSLDIRELKRCVYHTVKIILQSNQYEDAVSYEDQFK</sequence>
<dbReference type="Gene3D" id="2.60.40.10">
    <property type="entry name" value="Immunoglobulins"/>
    <property type="match status" value="1"/>
</dbReference>
<dbReference type="InterPro" id="IPR050288">
    <property type="entry name" value="Cellulose_deg_GH3"/>
</dbReference>
<name>A0A2V1JTA2_EUBRA</name>
<dbReference type="OrthoDB" id="98455at2"/>
<dbReference type="PANTHER" id="PTHR42715:SF10">
    <property type="entry name" value="BETA-GLUCOSIDASE"/>
    <property type="match status" value="1"/>
</dbReference>
<evidence type="ECO:0000256" key="2">
    <source>
        <dbReference type="ARBA" id="ARBA00022801"/>
    </source>
</evidence>
<evidence type="ECO:0000259" key="3">
    <source>
        <dbReference type="SMART" id="SM01217"/>
    </source>
</evidence>
<dbReference type="InterPro" id="IPR017853">
    <property type="entry name" value="GH"/>
</dbReference>